<sequence>MFVSKPLLNHDEFLVWAKSEGFADTVASDKLHVTIATSHGMVNWEQILPCVSDLTVRVGGRRSVRNFGGVIVLIFGCQRLTQRHAEFRRLGMSWDFPSYTPHISFAFDEGVDLAKIQPFLGQLHFGPECFQVDTMHSLGFSPFMD</sequence>
<gene>
    <name evidence="10" type="ORF">RRH01S_16_00360</name>
</gene>
<dbReference type="SUPFAM" id="SSF55144">
    <property type="entry name" value="LigT-like"/>
    <property type="match status" value="1"/>
</dbReference>
<reference evidence="10 11" key="1">
    <citation type="submission" date="2014-05" db="EMBL/GenBank/DDBJ databases">
        <title>Whole genome shotgun sequence of Rhizobium rhizogenes NBRC 13257.</title>
        <authorList>
            <person name="Katano-Makiyama Y."/>
            <person name="Hosoyama A."/>
            <person name="Hashimoto M."/>
            <person name="Hosoyama Y."/>
            <person name="Noguchi M."/>
            <person name="Tsuchikane K."/>
            <person name="Kimura A."/>
            <person name="Ohji S."/>
            <person name="Ichikawa N."/>
            <person name="Yamazoe A."/>
            <person name="Fujita N."/>
        </authorList>
    </citation>
    <scope>NUCLEOTIDE SEQUENCE [LARGE SCALE GENOMIC DNA]</scope>
    <source>
        <strain evidence="10 11">NBRC 13257</strain>
    </source>
</reference>
<comment type="similarity">
    <text evidence="6">Belongs to the anti-CBASS protein Acb1 family.</text>
</comment>
<name>A0AA87U6V7_RHIRH</name>
<proteinExistence type="inferred from homology"/>
<organism evidence="10 11">
    <name type="scientific">Rhizobium rhizogenes NBRC 13257</name>
    <dbReference type="NCBI Taxonomy" id="1220581"/>
    <lineage>
        <taxon>Bacteria</taxon>
        <taxon>Pseudomonadati</taxon>
        <taxon>Pseudomonadota</taxon>
        <taxon>Alphaproteobacteria</taxon>
        <taxon>Hyphomicrobiales</taxon>
        <taxon>Rhizobiaceae</taxon>
        <taxon>Rhizobium/Agrobacterium group</taxon>
        <taxon>Rhizobium</taxon>
    </lineage>
</organism>
<protein>
    <recommendedName>
        <fullName evidence="7">Anti-CBASS protein Acb1</fullName>
    </recommendedName>
</protein>
<evidence type="ECO:0000313" key="10">
    <source>
        <dbReference type="EMBL" id="GAJ96086.1"/>
    </source>
</evidence>
<feature type="domain" description="Anti-CBASS protein Acb1-like C-terminal" evidence="9">
    <location>
        <begin position="5"/>
        <end position="131"/>
    </location>
</feature>
<dbReference type="RefSeq" id="WP_012653096.1">
    <property type="nucleotide sequence ID" value="NZ_BAYX01000016.1"/>
</dbReference>
<dbReference type="GO" id="GO:0016787">
    <property type="term" value="F:hydrolase activity"/>
    <property type="evidence" value="ECO:0007669"/>
    <property type="project" value="UniProtKB-KW"/>
</dbReference>
<comment type="catalytic activity">
    <reaction evidence="8">
        <text>3',3'-cUAMP + H2O = U[3'-5']pAp[3'] + H(+)</text>
        <dbReference type="Rhea" id="RHEA:72835"/>
        <dbReference type="ChEBI" id="CHEBI:15377"/>
        <dbReference type="ChEBI" id="CHEBI:15378"/>
        <dbReference type="ChEBI" id="CHEBI:143809"/>
        <dbReference type="ChEBI" id="CHEBI:192498"/>
    </reaction>
    <physiologicalReaction direction="left-to-right" evidence="8">
        <dbReference type="Rhea" id="RHEA:72836"/>
    </physiologicalReaction>
</comment>
<evidence type="ECO:0000256" key="3">
    <source>
        <dbReference type="ARBA" id="ARBA00034240"/>
    </source>
</evidence>
<evidence type="ECO:0000313" key="11">
    <source>
        <dbReference type="Proteomes" id="UP000026941"/>
    </source>
</evidence>
<dbReference type="AlphaFoldDB" id="A0AA87U6V7"/>
<comment type="catalytic activity">
    <reaction evidence="5">
        <text>3',3'-cGAMP + H2O = G[3'-5']pAp[3'] + H(+)</text>
        <dbReference type="Rhea" id="RHEA:72831"/>
        <dbReference type="ChEBI" id="CHEBI:15377"/>
        <dbReference type="ChEBI" id="CHEBI:15378"/>
        <dbReference type="ChEBI" id="CHEBI:71501"/>
        <dbReference type="ChEBI" id="CHEBI:192497"/>
    </reaction>
    <physiologicalReaction direction="left-to-right" evidence="5">
        <dbReference type="Rhea" id="RHEA:72832"/>
    </physiologicalReaction>
</comment>
<dbReference type="EMBL" id="BAYX01000016">
    <property type="protein sequence ID" value="GAJ96086.1"/>
    <property type="molecule type" value="Genomic_DNA"/>
</dbReference>
<evidence type="ECO:0000256" key="7">
    <source>
        <dbReference type="ARBA" id="ARBA00034343"/>
    </source>
</evidence>
<dbReference type="Pfam" id="PF23474">
    <property type="entry name" value="Acb1"/>
    <property type="match status" value="1"/>
</dbReference>
<dbReference type="Proteomes" id="UP000026941">
    <property type="component" value="Unassembled WGS sequence"/>
</dbReference>
<keyword evidence="1" id="KW-0378">Hydrolase</keyword>
<evidence type="ECO:0000256" key="1">
    <source>
        <dbReference type="ARBA" id="ARBA00022801"/>
    </source>
</evidence>
<evidence type="ECO:0000256" key="8">
    <source>
        <dbReference type="ARBA" id="ARBA00048123"/>
    </source>
</evidence>
<dbReference type="InterPro" id="IPR056175">
    <property type="entry name" value="Acb1-like_C"/>
</dbReference>
<evidence type="ECO:0000256" key="2">
    <source>
        <dbReference type="ARBA" id="ARBA00034233"/>
    </source>
</evidence>
<comment type="catalytic activity">
    <reaction evidence="3">
        <text>3',3',3'-c-tri-AMP + H2O = A[3'-5']pA[3'-5']pAp[3'] + H(+)</text>
        <dbReference type="Rhea" id="RHEA:72859"/>
        <dbReference type="ChEBI" id="CHEBI:15377"/>
        <dbReference type="ChEBI" id="CHEBI:15378"/>
        <dbReference type="ChEBI" id="CHEBI:192523"/>
        <dbReference type="ChEBI" id="CHEBI:192530"/>
    </reaction>
    <physiologicalReaction direction="left-to-right" evidence="3">
        <dbReference type="Rhea" id="RHEA:72860"/>
    </physiologicalReaction>
</comment>
<comment type="caution">
    <text evidence="10">The sequence shown here is derived from an EMBL/GenBank/DDBJ whole genome shotgun (WGS) entry which is preliminary data.</text>
</comment>
<evidence type="ECO:0000259" key="9">
    <source>
        <dbReference type="Pfam" id="PF23474"/>
    </source>
</evidence>
<comment type="catalytic activity">
    <reaction evidence="4">
        <text>3',3',3'-cAAG + H2O = A[3'-5']pG[3'-5']pAp[3'] + H(+)</text>
        <dbReference type="Rhea" id="RHEA:72867"/>
        <dbReference type="ChEBI" id="CHEBI:15377"/>
        <dbReference type="ChEBI" id="CHEBI:15378"/>
        <dbReference type="ChEBI" id="CHEBI:143810"/>
        <dbReference type="ChEBI" id="CHEBI:192533"/>
    </reaction>
    <physiologicalReaction direction="left-to-right" evidence="4">
        <dbReference type="Rhea" id="RHEA:72868"/>
    </physiologicalReaction>
</comment>
<accession>A0AA87U6V7</accession>
<dbReference type="InterPro" id="IPR009097">
    <property type="entry name" value="Cyclic_Pdiesterase"/>
</dbReference>
<evidence type="ECO:0000256" key="4">
    <source>
        <dbReference type="ARBA" id="ARBA00034244"/>
    </source>
</evidence>
<evidence type="ECO:0000256" key="5">
    <source>
        <dbReference type="ARBA" id="ARBA00034283"/>
    </source>
</evidence>
<comment type="catalytic activity">
    <reaction evidence="2">
        <text>3',3',3'-cAAG + H2O = G[3'-5']pA[3'-5']pAp[3'] + H(+)</text>
        <dbReference type="Rhea" id="RHEA:72863"/>
        <dbReference type="ChEBI" id="CHEBI:15377"/>
        <dbReference type="ChEBI" id="CHEBI:15378"/>
        <dbReference type="ChEBI" id="CHEBI:143810"/>
        <dbReference type="ChEBI" id="CHEBI:192532"/>
    </reaction>
    <physiologicalReaction direction="left-to-right" evidence="2">
        <dbReference type="Rhea" id="RHEA:72864"/>
    </physiologicalReaction>
</comment>
<evidence type="ECO:0000256" key="6">
    <source>
        <dbReference type="ARBA" id="ARBA00034316"/>
    </source>
</evidence>